<proteinExistence type="predicted"/>
<comment type="caution">
    <text evidence="1">The sequence shown here is derived from an EMBL/GenBank/DDBJ whole genome shotgun (WGS) entry which is preliminary data.</text>
</comment>
<gene>
    <name evidence="1" type="ORF">LCGC14_0942280</name>
</gene>
<dbReference type="AlphaFoldDB" id="A0A0F9NPE3"/>
<dbReference type="EMBL" id="LAZR01003302">
    <property type="protein sequence ID" value="KKN19779.1"/>
    <property type="molecule type" value="Genomic_DNA"/>
</dbReference>
<evidence type="ECO:0000313" key="1">
    <source>
        <dbReference type="EMBL" id="KKN19779.1"/>
    </source>
</evidence>
<reference evidence="1" key="1">
    <citation type="journal article" date="2015" name="Nature">
        <title>Complex archaea that bridge the gap between prokaryotes and eukaryotes.</title>
        <authorList>
            <person name="Spang A."/>
            <person name="Saw J.H."/>
            <person name="Jorgensen S.L."/>
            <person name="Zaremba-Niedzwiedzka K."/>
            <person name="Martijn J."/>
            <person name="Lind A.E."/>
            <person name="van Eijk R."/>
            <person name="Schleper C."/>
            <person name="Guy L."/>
            <person name="Ettema T.J."/>
        </authorList>
    </citation>
    <scope>NUCLEOTIDE SEQUENCE</scope>
</reference>
<protein>
    <submittedName>
        <fullName evidence="1">Uncharacterized protein</fullName>
    </submittedName>
</protein>
<sequence length="104" mass="11507">MFCPEDGTRIEPYAPSALGSAQPYPPCGTCGVRYVYLSELGRYEVAEGTAFQDLYALYCTCQPGDPDEACPVNGYEVFTRHKEYYDEGRRDEVPASPGHRGGCH</sequence>
<organism evidence="1">
    <name type="scientific">marine sediment metagenome</name>
    <dbReference type="NCBI Taxonomy" id="412755"/>
    <lineage>
        <taxon>unclassified sequences</taxon>
        <taxon>metagenomes</taxon>
        <taxon>ecological metagenomes</taxon>
    </lineage>
</organism>
<accession>A0A0F9NPE3</accession>
<name>A0A0F9NPE3_9ZZZZ</name>